<reference evidence="1" key="1">
    <citation type="submission" date="2015-10" db="EMBL/GenBank/DDBJ databases">
        <authorList>
            <person name="Gilbert D.G."/>
        </authorList>
    </citation>
    <scope>NUCLEOTIDE SEQUENCE</scope>
    <source>
        <strain evidence="1">Phyl III-seqv23</strain>
    </source>
</reference>
<accession>A0A0S4U112</accession>
<proteinExistence type="predicted"/>
<evidence type="ECO:0000313" key="1">
    <source>
        <dbReference type="EMBL" id="CUV15942.1"/>
    </source>
</evidence>
<dbReference type="EMBL" id="LN899819">
    <property type="protein sequence ID" value="CUV15942.1"/>
    <property type="molecule type" value="Genomic_DNA"/>
</dbReference>
<protein>
    <submittedName>
        <fullName evidence="1">Uncharacterized protein</fullName>
    </submittedName>
</protein>
<sequence>MFVSSVLGSDATKPMLGLIYTVKAASSGDTSGSAVLSCQ</sequence>
<gene>
    <name evidence="1" type="ORF">RUN39_v1_3110001</name>
</gene>
<dbReference type="AlphaFoldDB" id="A0A0S4U112"/>
<organism evidence="1">
    <name type="scientific">Ralstonia solanacearum</name>
    <name type="common">Pseudomonas solanacearum</name>
    <dbReference type="NCBI Taxonomy" id="305"/>
    <lineage>
        <taxon>Bacteria</taxon>
        <taxon>Pseudomonadati</taxon>
        <taxon>Pseudomonadota</taxon>
        <taxon>Betaproteobacteria</taxon>
        <taxon>Burkholderiales</taxon>
        <taxon>Burkholderiaceae</taxon>
        <taxon>Ralstonia</taxon>
        <taxon>Ralstonia solanacearum species complex</taxon>
    </lineage>
</organism>
<name>A0A0S4U112_RALSL</name>